<evidence type="ECO:0000256" key="3">
    <source>
        <dbReference type="ARBA" id="ARBA00023004"/>
    </source>
</evidence>
<evidence type="ECO:0000313" key="11">
    <source>
        <dbReference type="Proteomes" id="UP001620339"/>
    </source>
</evidence>
<dbReference type="SUPFAM" id="SSF46626">
    <property type="entry name" value="Cytochrome c"/>
    <property type="match status" value="2"/>
</dbReference>
<name>A0ABW8JBR7_9GAMM</name>
<dbReference type="InterPro" id="IPR009056">
    <property type="entry name" value="Cyt_c-like_dom"/>
</dbReference>
<sequence>MSAIARSIAAAAALFLAGAVAYVSSTRAKVSNATPRTEAAVASTPSPQAPSDSKRSAFIPPPLNAMPKDDFGKMVRLGEQIFEDPAHHASAYVGNDLRCSNCHLDAGRLANSAPMWGAYVSYPAYRSKNGHVNTFEERLQGCFRFSMNGKAPPLGDKVLVALESYSYWMSRGARVDPDIAGRGYPKLDKPPMPADYKRGQQVYDENCALCHGAHGTGRQANDGSPGFPALWGPDSFNWGAGMGSFENAAAFIRANMPLGLAGSLSVQDAWDVATFMDSQERPQDPRFTGSVAETRQRFHNSSNSAYGTVVNGHLLGSDSITSGGHPRATETSSRP</sequence>
<dbReference type="Pfam" id="PF21342">
    <property type="entry name" value="SoxA-TsdA_cyt-c"/>
    <property type="match status" value="1"/>
</dbReference>
<dbReference type="EMBL" id="JADIKK010000008">
    <property type="protein sequence ID" value="MFK2876213.1"/>
    <property type="molecule type" value="Genomic_DNA"/>
</dbReference>
<dbReference type="InterPro" id="IPR036909">
    <property type="entry name" value="Cyt_c-like_dom_sf"/>
</dbReference>
<gene>
    <name evidence="8" type="ORF">ISP25_01565</name>
    <name evidence="9" type="ORF">ISP25_03925</name>
    <name evidence="10" type="ORF">ISP25_22185</name>
</gene>
<evidence type="ECO:0000256" key="4">
    <source>
        <dbReference type="PROSITE-ProRule" id="PRU00433"/>
    </source>
</evidence>
<feature type="chain" id="PRO_5045033852" evidence="6">
    <location>
        <begin position="22"/>
        <end position="335"/>
    </location>
</feature>
<accession>A0ABW8JBR7</accession>
<feature type="domain" description="Cytochrome c" evidence="7">
    <location>
        <begin position="194"/>
        <end position="280"/>
    </location>
</feature>
<dbReference type="EMBL" id="JADIKK010000007">
    <property type="protein sequence ID" value="MFK2875759.1"/>
    <property type="molecule type" value="Genomic_DNA"/>
</dbReference>
<keyword evidence="2 4" id="KW-0479">Metal-binding</keyword>
<dbReference type="RefSeq" id="WP_404611828.1">
    <property type="nucleotide sequence ID" value="NZ_JADIKK010000007.1"/>
</dbReference>
<dbReference type="PANTHER" id="PTHR35008:SF9">
    <property type="entry name" value="CYTOCHROME C DOMAIN-CONTAINING PROTEIN"/>
    <property type="match status" value="1"/>
</dbReference>
<dbReference type="Pfam" id="PF13442">
    <property type="entry name" value="Cytochrome_CBB3"/>
    <property type="match status" value="1"/>
</dbReference>
<evidence type="ECO:0000313" key="10">
    <source>
        <dbReference type="EMBL" id="MFK2879778.1"/>
    </source>
</evidence>
<evidence type="ECO:0000256" key="5">
    <source>
        <dbReference type="SAM" id="MobiDB-lite"/>
    </source>
</evidence>
<dbReference type="PANTHER" id="PTHR35008">
    <property type="entry name" value="BLL4482 PROTEIN-RELATED"/>
    <property type="match status" value="1"/>
</dbReference>
<keyword evidence="3 4" id="KW-0408">Iron</keyword>
<dbReference type="EMBL" id="JADIKK010000008">
    <property type="protein sequence ID" value="MFK2879778.1"/>
    <property type="molecule type" value="Genomic_DNA"/>
</dbReference>
<evidence type="ECO:0000313" key="8">
    <source>
        <dbReference type="EMBL" id="MFK2875759.1"/>
    </source>
</evidence>
<protein>
    <submittedName>
        <fullName evidence="10">C-type cytochrome</fullName>
    </submittedName>
</protein>
<comment type="caution">
    <text evidence="10">The sequence shown here is derived from an EMBL/GenBank/DDBJ whole genome shotgun (WGS) entry which is preliminary data.</text>
</comment>
<feature type="region of interest" description="Disordered" evidence="5">
    <location>
        <begin position="33"/>
        <end position="60"/>
    </location>
</feature>
<dbReference type="Proteomes" id="UP001620339">
    <property type="component" value="Unassembled WGS sequence"/>
</dbReference>
<feature type="region of interest" description="Disordered" evidence="5">
    <location>
        <begin position="316"/>
        <end position="335"/>
    </location>
</feature>
<keyword evidence="6" id="KW-0732">Signal</keyword>
<reference evidence="10 11" key="1">
    <citation type="submission" date="2020-10" db="EMBL/GenBank/DDBJ databases">
        <title>Phylogeny of dyella-like bacteria.</title>
        <authorList>
            <person name="Fu J."/>
        </authorList>
    </citation>
    <scope>NUCLEOTIDE SEQUENCE [LARGE SCALE GENOMIC DNA]</scope>
    <source>
        <strain evidence="10 11">KACC 19113</strain>
    </source>
</reference>
<dbReference type="PROSITE" id="PS51007">
    <property type="entry name" value="CYTC"/>
    <property type="match status" value="1"/>
</dbReference>
<organism evidence="10 11">
    <name type="scientific">Rhodanobacter hydrolyticus</name>
    <dbReference type="NCBI Taxonomy" id="2250595"/>
    <lineage>
        <taxon>Bacteria</taxon>
        <taxon>Pseudomonadati</taxon>
        <taxon>Pseudomonadota</taxon>
        <taxon>Gammaproteobacteria</taxon>
        <taxon>Lysobacterales</taxon>
        <taxon>Rhodanobacteraceae</taxon>
        <taxon>Rhodanobacter</taxon>
    </lineage>
</organism>
<evidence type="ECO:0000256" key="6">
    <source>
        <dbReference type="SAM" id="SignalP"/>
    </source>
</evidence>
<evidence type="ECO:0000256" key="2">
    <source>
        <dbReference type="ARBA" id="ARBA00022723"/>
    </source>
</evidence>
<keyword evidence="1 4" id="KW-0349">Heme</keyword>
<keyword evidence="11" id="KW-1185">Reference proteome</keyword>
<dbReference type="Gene3D" id="1.10.760.10">
    <property type="entry name" value="Cytochrome c-like domain"/>
    <property type="match status" value="2"/>
</dbReference>
<proteinExistence type="predicted"/>
<evidence type="ECO:0000256" key="1">
    <source>
        <dbReference type="ARBA" id="ARBA00022617"/>
    </source>
</evidence>
<dbReference type="InterPro" id="IPR051459">
    <property type="entry name" value="Cytochrome_c-type_DH"/>
</dbReference>
<evidence type="ECO:0000313" key="9">
    <source>
        <dbReference type="EMBL" id="MFK2876213.1"/>
    </source>
</evidence>
<feature type="signal peptide" evidence="6">
    <location>
        <begin position="1"/>
        <end position="21"/>
    </location>
</feature>
<evidence type="ECO:0000259" key="7">
    <source>
        <dbReference type="PROSITE" id="PS51007"/>
    </source>
</evidence>